<accession>A0ABQ2DKA2</accession>
<feature type="region of interest" description="Disordered" evidence="1">
    <location>
        <begin position="203"/>
        <end position="231"/>
    </location>
</feature>
<evidence type="ECO:0000259" key="2">
    <source>
        <dbReference type="Pfam" id="PF01936"/>
    </source>
</evidence>
<feature type="domain" description="NYN" evidence="2">
    <location>
        <begin position="6"/>
        <end position="148"/>
    </location>
</feature>
<evidence type="ECO:0000256" key="1">
    <source>
        <dbReference type="SAM" id="MobiDB-lite"/>
    </source>
</evidence>
<evidence type="ECO:0000313" key="4">
    <source>
        <dbReference type="Proteomes" id="UP000606115"/>
    </source>
</evidence>
<dbReference type="InterPro" id="IPR021139">
    <property type="entry name" value="NYN"/>
</dbReference>
<gene>
    <name evidence="3" type="ORF">GCM10007173_19170</name>
</gene>
<organism evidence="3 4">
    <name type="scientific">Glutamicibacter ardleyensis</name>
    <dbReference type="NCBI Taxonomy" id="225894"/>
    <lineage>
        <taxon>Bacteria</taxon>
        <taxon>Bacillati</taxon>
        <taxon>Actinomycetota</taxon>
        <taxon>Actinomycetes</taxon>
        <taxon>Micrococcales</taxon>
        <taxon>Micrococcaceae</taxon>
        <taxon>Glutamicibacter</taxon>
    </lineage>
</organism>
<protein>
    <recommendedName>
        <fullName evidence="2">NYN domain-containing protein</fullName>
    </recommendedName>
</protein>
<dbReference type="Proteomes" id="UP000606115">
    <property type="component" value="Unassembled WGS sequence"/>
</dbReference>
<dbReference type="CDD" id="cd18722">
    <property type="entry name" value="PIN_NicB-like"/>
    <property type="match status" value="1"/>
</dbReference>
<proteinExistence type="predicted"/>
<dbReference type="RefSeq" id="WP_188685323.1">
    <property type="nucleotide sequence ID" value="NZ_BMKX01000004.1"/>
</dbReference>
<comment type="caution">
    <text evidence="3">The sequence shown here is derived from an EMBL/GenBank/DDBJ whole genome shotgun (WGS) entry which is preliminary data.</text>
</comment>
<dbReference type="GeneID" id="303304276"/>
<dbReference type="EMBL" id="BMKX01000004">
    <property type="protein sequence ID" value="GGJ60529.1"/>
    <property type="molecule type" value="Genomic_DNA"/>
</dbReference>
<dbReference type="Gene3D" id="3.40.50.1010">
    <property type="entry name" value="5'-nuclease"/>
    <property type="match status" value="1"/>
</dbReference>
<sequence>MMNQTAIFIDAGFLLSLGGHRVAGTTLRSAFTTHYESLIRGIVQTVKKNTGLNNLRVYWYDASRDGLFTEQHKRIGLIPGVKVRLGRISYNGEQKGVDLRLALDLVGVARHGAASVAYLVSGDDDLAEAVEEAQDLGMKVILLGVTKSDSRLGVASVAEHLALTADAIEVISDQLLDSSFTRVLEWDRAHVDQVASIAGSVPKPEVAAEPPNNVPTPAVMSQRRKGTFEPQPVITGSPEVVYCSDNERSGYQGQAAEDERELDTAAGIGSKVATTWLSSITQGELVEIVADRPQLPPEIDRTLLRDSAQALGEWKTDKQTIRRALRTAFWNEIDRLT</sequence>
<name>A0ABQ2DKA2_9MICC</name>
<evidence type="ECO:0000313" key="3">
    <source>
        <dbReference type="EMBL" id="GGJ60529.1"/>
    </source>
</evidence>
<keyword evidence="4" id="KW-1185">Reference proteome</keyword>
<reference evidence="4" key="1">
    <citation type="journal article" date="2019" name="Int. J. Syst. Evol. Microbiol.">
        <title>The Global Catalogue of Microorganisms (GCM) 10K type strain sequencing project: providing services to taxonomists for standard genome sequencing and annotation.</title>
        <authorList>
            <consortium name="The Broad Institute Genomics Platform"/>
            <consortium name="The Broad Institute Genome Sequencing Center for Infectious Disease"/>
            <person name="Wu L."/>
            <person name="Ma J."/>
        </authorList>
    </citation>
    <scope>NUCLEOTIDE SEQUENCE [LARGE SCALE GENOMIC DNA]</scope>
    <source>
        <strain evidence="4">CGMCC 1.3685</strain>
    </source>
</reference>
<dbReference type="Pfam" id="PF01936">
    <property type="entry name" value="NYN"/>
    <property type="match status" value="1"/>
</dbReference>